<organism evidence="1">
    <name type="scientific">bioreactor metagenome</name>
    <dbReference type="NCBI Taxonomy" id="1076179"/>
    <lineage>
        <taxon>unclassified sequences</taxon>
        <taxon>metagenomes</taxon>
        <taxon>ecological metagenomes</taxon>
    </lineage>
</organism>
<comment type="caution">
    <text evidence="1">The sequence shown here is derived from an EMBL/GenBank/DDBJ whole genome shotgun (WGS) entry which is preliminary data.</text>
</comment>
<evidence type="ECO:0000313" key="1">
    <source>
        <dbReference type="EMBL" id="MPN21359.1"/>
    </source>
</evidence>
<accession>A0A645G6C9</accession>
<dbReference type="EMBL" id="VSSQ01069327">
    <property type="protein sequence ID" value="MPN21359.1"/>
    <property type="molecule type" value="Genomic_DNA"/>
</dbReference>
<protein>
    <submittedName>
        <fullName evidence="1">Uncharacterized protein</fullName>
    </submittedName>
</protein>
<sequence>MREFLVADGNAVDLHAFVKPRYERGDIEPRLISGELQRVGEHGAGGTLTVRARDVDKFQPLLRISHAIQQFARPFQTKPASAPGDVVNVVERV</sequence>
<reference evidence="1" key="1">
    <citation type="submission" date="2019-08" db="EMBL/GenBank/DDBJ databases">
        <authorList>
            <person name="Kucharzyk K."/>
            <person name="Murdoch R.W."/>
            <person name="Higgins S."/>
            <person name="Loffler F."/>
        </authorList>
    </citation>
    <scope>NUCLEOTIDE SEQUENCE</scope>
</reference>
<proteinExistence type="predicted"/>
<gene>
    <name evidence="1" type="ORF">SDC9_168738</name>
</gene>
<name>A0A645G6C9_9ZZZZ</name>
<dbReference type="AlphaFoldDB" id="A0A645G6C9"/>